<organism evidence="2">
    <name type="scientific">freshwater metagenome</name>
    <dbReference type="NCBI Taxonomy" id="449393"/>
    <lineage>
        <taxon>unclassified sequences</taxon>
        <taxon>metagenomes</taxon>
        <taxon>ecological metagenomes</taxon>
    </lineage>
</organism>
<evidence type="ECO:0000259" key="1">
    <source>
        <dbReference type="Pfam" id="PF13482"/>
    </source>
</evidence>
<dbReference type="AlphaFoldDB" id="A0A6J7A9H3"/>
<dbReference type="Pfam" id="PF13482">
    <property type="entry name" value="RNase_H_2"/>
    <property type="match status" value="1"/>
</dbReference>
<dbReference type="InterPro" id="IPR038720">
    <property type="entry name" value="YprB_RNase_H-like_dom"/>
</dbReference>
<dbReference type="InterPro" id="IPR019993">
    <property type="entry name" value="RecB_nuclease_TM0106_put"/>
</dbReference>
<dbReference type="Gene3D" id="3.90.320.10">
    <property type="match status" value="1"/>
</dbReference>
<gene>
    <name evidence="2" type="ORF">UFOPK3164_01020</name>
</gene>
<dbReference type="InterPro" id="IPR011604">
    <property type="entry name" value="PDDEXK-like_dom_sf"/>
</dbReference>
<feature type="domain" description="YprB ribonuclease H-like" evidence="1">
    <location>
        <begin position="523"/>
        <end position="601"/>
    </location>
</feature>
<reference evidence="2" key="1">
    <citation type="submission" date="2020-05" db="EMBL/GenBank/DDBJ databases">
        <authorList>
            <person name="Chiriac C."/>
            <person name="Salcher M."/>
            <person name="Ghai R."/>
            <person name="Kavagutti S V."/>
        </authorList>
    </citation>
    <scope>NUCLEOTIDE SEQUENCE</scope>
</reference>
<name>A0A6J7A9H3_9ZZZZ</name>
<accession>A0A6J7A9H3</accession>
<dbReference type="NCBIfam" id="TIGR03491">
    <property type="entry name" value="TM0106 family RecB-like putative nuclease"/>
    <property type="match status" value="1"/>
</dbReference>
<protein>
    <submittedName>
        <fullName evidence="2">Unannotated protein</fullName>
    </submittedName>
</protein>
<evidence type="ECO:0000313" key="2">
    <source>
        <dbReference type="EMBL" id="CAB4829444.1"/>
    </source>
</evidence>
<sequence>MAREIPTPPQLNAYATQPCEVSLQNSFDNDFDDLVRPEHSDATQRRIDAGKNHEAQIIASMAASLGDELVIIADSNRLDAQAATLDAIASEIPVIAQAWLPADTTGRRIGRPDLLVRGNDGYLPVEIKLHLLATEGNASLESSTLDKPFAQESFSVPNQKFRKGGLWFTDSLQLAHYFRMLEAVGAAVSDGFLGGIIDGSETLWWIDLDLTHGRTHQRPLDAYDETFAQRISIVDATVQRNIDRSLPRARDPWWHKECEGCPYEDVCFEELNARDDVSLVRWSTTDALEKLRGVGVMTRQQLAGLDLVIVDLGARLSDTSMPLPQVVERARLAAPSEELADVVGQRLGVRRHLASSGFVLVEDLLGRDQLTLSVAGTVRDLGRSVRRARAGVAGGVALSIEPDQITAKRADVEVDIDMESYEHATYLWGALVSVNCEAEGITEGYVPFVTFEPLSDEREAELFGEFWTWLMDLRKRVVAQGLSFRSYCFWHPAEEGQMRRAVATGGPGLPRERDLKAFFGSGQWIDLHQLCKEQLVTEGPLGLKAMATIAGFSWRDDDPSGEASIGWYEEAISSTPGAAKERLLAYNEDDVAATRALRTWLDGPARELPHVNDSWNRP</sequence>
<dbReference type="EMBL" id="CAFABE010000044">
    <property type="protein sequence ID" value="CAB4829444.1"/>
    <property type="molecule type" value="Genomic_DNA"/>
</dbReference>
<proteinExistence type="predicted"/>